<evidence type="ECO:0000313" key="1">
    <source>
        <dbReference type="EMBL" id="GAA0555407.1"/>
    </source>
</evidence>
<dbReference type="EMBL" id="BAAAHD010000016">
    <property type="protein sequence ID" value="GAA0555407.1"/>
    <property type="molecule type" value="Genomic_DNA"/>
</dbReference>
<protein>
    <recommendedName>
        <fullName evidence="5">Immunity protein 35 domain-containing protein</fullName>
    </recommendedName>
</protein>
<dbReference type="RefSeq" id="WP_184885979.1">
    <property type="nucleotide sequence ID" value="NZ_BAAAHD010000016.1"/>
</dbReference>
<evidence type="ECO:0000313" key="2">
    <source>
        <dbReference type="EMBL" id="MBB4776209.1"/>
    </source>
</evidence>
<dbReference type="EMBL" id="JACHMV010000001">
    <property type="protein sequence ID" value="MBB4776209.1"/>
    <property type="molecule type" value="Genomic_DNA"/>
</dbReference>
<evidence type="ECO:0000313" key="3">
    <source>
        <dbReference type="Proteomes" id="UP000549343"/>
    </source>
</evidence>
<reference evidence="1 4" key="1">
    <citation type="journal article" date="2019" name="Int. J. Syst. Evol. Microbiol.">
        <title>The Global Catalogue of Microorganisms (GCM) 10K type strain sequencing project: providing services to taxonomists for standard genome sequencing and annotation.</title>
        <authorList>
            <consortium name="The Broad Institute Genomics Platform"/>
            <consortium name="The Broad Institute Genome Sequencing Center for Infectious Disease"/>
            <person name="Wu L."/>
            <person name="Ma J."/>
        </authorList>
    </citation>
    <scope>NUCLEOTIDE SEQUENCE [LARGE SCALE GENOMIC DNA]</scope>
    <source>
        <strain evidence="1 4">JCM 10667</strain>
    </source>
</reference>
<evidence type="ECO:0008006" key="5">
    <source>
        <dbReference type="Google" id="ProtNLM"/>
    </source>
</evidence>
<gene>
    <name evidence="2" type="ORF">F4557_004627</name>
    <name evidence="1" type="ORF">GCM10009546_16740</name>
</gene>
<dbReference type="Proteomes" id="UP000549343">
    <property type="component" value="Unassembled WGS sequence"/>
</dbReference>
<comment type="caution">
    <text evidence="2">The sequence shown here is derived from an EMBL/GenBank/DDBJ whole genome shotgun (WGS) entry which is preliminary data.</text>
</comment>
<name>A0A7W7MZM3_9ACTN</name>
<evidence type="ECO:0000313" key="4">
    <source>
        <dbReference type="Proteomes" id="UP001501427"/>
    </source>
</evidence>
<organism evidence="2 3">
    <name type="scientific">Actinomadura livida</name>
    <dbReference type="NCBI Taxonomy" id="79909"/>
    <lineage>
        <taxon>Bacteria</taxon>
        <taxon>Bacillati</taxon>
        <taxon>Actinomycetota</taxon>
        <taxon>Actinomycetes</taxon>
        <taxon>Streptosporangiales</taxon>
        <taxon>Thermomonosporaceae</taxon>
        <taxon>Actinomadura</taxon>
    </lineage>
</organism>
<sequence length="98" mass="11092">MDRCAGPLRHDLQAHPLDRPEAWRRADAWYTRTTGGRPVLLSVESFDHGFIARPAIPPPEAPDHVLIIDRDTAALTLWPAYATDTLATQYGRYRRGEL</sequence>
<reference evidence="2 3" key="2">
    <citation type="submission" date="2020-08" db="EMBL/GenBank/DDBJ databases">
        <title>Sequencing the genomes of 1000 actinobacteria strains.</title>
        <authorList>
            <person name="Klenk H.-P."/>
        </authorList>
    </citation>
    <scope>NUCLEOTIDE SEQUENCE [LARGE SCALE GENOMIC DNA]</scope>
    <source>
        <strain evidence="2 3">DSM 44772</strain>
    </source>
</reference>
<accession>A0A7W7MZM3</accession>
<keyword evidence="4" id="KW-1185">Reference proteome</keyword>
<proteinExistence type="predicted"/>
<dbReference type="AlphaFoldDB" id="A0A7W7MZM3"/>
<dbReference type="Proteomes" id="UP001501427">
    <property type="component" value="Unassembled WGS sequence"/>
</dbReference>
<reference evidence="1" key="3">
    <citation type="submission" date="2023-12" db="EMBL/GenBank/DDBJ databases">
        <authorList>
            <person name="Sun Q."/>
            <person name="Inoue M."/>
        </authorList>
    </citation>
    <scope>NUCLEOTIDE SEQUENCE</scope>
    <source>
        <strain evidence="1">JCM 10667</strain>
    </source>
</reference>